<proteinExistence type="predicted"/>
<dbReference type="GO" id="GO:0008703">
    <property type="term" value="F:5-amino-6-(5-phosphoribosylamino)uracil reductase activity"/>
    <property type="evidence" value="ECO:0007669"/>
    <property type="project" value="InterPro"/>
</dbReference>
<accession>A0AAP8QCE6</accession>
<dbReference type="InterPro" id="IPR050765">
    <property type="entry name" value="Riboflavin_Biosynth_HTPR"/>
</dbReference>
<protein>
    <recommendedName>
        <fullName evidence="1">Bacterial bifunctional deaminase-reductase C-terminal domain-containing protein</fullName>
    </recommendedName>
</protein>
<evidence type="ECO:0000259" key="1">
    <source>
        <dbReference type="Pfam" id="PF01872"/>
    </source>
</evidence>
<dbReference type="GO" id="GO:0009231">
    <property type="term" value="P:riboflavin biosynthetic process"/>
    <property type="evidence" value="ECO:0007669"/>
    <property type="project" value="InterPro"/>
</dbReference>
<dbReference type="PANTHER" id="PTHR38011:SF11">
    <property type="entry name" value="2,5-DIAMINO-6-RIBOSYLAMINO-4(3H)-PYRIMIDINONE 5'-PHOSPHATE REDUCTASE"/>
    <property type="match status" value="1"/>
</dbReference>
<dbReference type="EMBL" id="PRKQ01000022">
    <property type="protein sequence ID" value="PPA93664.1"/>
    <property type="molecule type" value="Genomic_DNA"/>
</dbReference>
<dbReference type="SUPFAM" id="SSF53597">
    <property type="entry name" value="Dihydrofolate reductase-like"/>
    <property type="match status" value="1"/>
</dbReference>
<name>A0AAP8QCE6_BRELA</name>
<gene>
    <name evidence="2" type="ORF">C4A77_16835</name>
</gene>
<dbReference type="AlphaFoldDB" id="A0AAP8QCE6"/>
<dbReference type="InterPro" id="IPR002734">
    <property type="entry name" value="RibDG_C"/>
</dbReference>
<dbReference type="InterPro" id="IPR024072">
    <property type="entry name" value="DHFR-like_dom_sf"/>
</dbReference>
<dbReference type="RefSeq" id="WP_104032632.1">
    <property type="nucleotide sequence ID" value="NZ_JARMDU010000060.1"/>
</dbReference>
<dbReference type="Pfam" id="PF01872">
    <property type="entry name" value="RibD_C"/>
    <property type="match status" value="1"/>
</dbReference>
<evidence type="ECO:0000313" key="2">
    <source>
        <dbReference type="EMBL" id="PPA93664.1"/>
    </source>
</evidence>
<sequence length="181" mass="20751">MSREIVLYIAASLDGFIAKEDEDLQWLFETEGEDDNGYLEMYQSIDTAIMGKKTYDYVKGITEVFPYSDKKCYVFSTSEQGSNEDVEFVNEEVIHFTKKLKEQEGSKIWMVGGAAILDAFMKENLIDEFIITVTPHILGSGIPLFKENNPQIDLILQGTKCFGQFVQLHYKVKNSITKHYM</sequence>
<reference evidence="2 3" key="1">
    <citation type="submission" date="2018-02" db="EMBL/GenBank/DDBJ databases">
        <title>Comparative analysis of genomes of three Brevibacillus laterosporus strains producers of potent antimicrobials isolated from silage.</title>
        <authorList>
            <person name="Kojic M."/>
            <person name="Miljkovic M."/>
            <person name="Studholme D."/>
            <person name="Filipic B."/>
        </authorList>
    </citation>
    <scope>NUCLEOTIDE SEQUENCE [LARGE SCALE GENOMIC DNA]</scope>
    <source>
        <strain evidence="2 3">BGSP11</strain>
    </source>
</reference>
<organism evidence="2 3">
    <name type="scientific">Brevibacillus laterosporus</name>
    <name type="common">Bacillus laterosporus</name>
    <dbReference type="NCBI Taxonomy" id="1465"/>
    <lineage>
        <taxon>Bacteria</taxon>
        <taxon>Bacillati</taxon>
        <taxon>Bacillota</taxon>
        <taxon>Bacilli</taxon>
        <taxon>Bacillales</taxon>
        <taxon>Paenibacillaceae</taxon>
        <taxon>Brevibacillus</taxon>
    </lineage>
</organism>
<dbReference type="Gene3D" id="3.40.430.10">
    <property type="entry name" value="Dihydrofolate Reductase, subunit A"/>
    <property type="match status" value="1"/>
</dbReference>
<comment type="caution">
    <text evidence="2">The sequence shown here is derived from an EMBL/GenBank/DDBJ whole genome shotgun (WGS) entry which is preliminary data.</text>
</comment>
<evidence type="ECO:0000313" key="3">
    <source>
        <dbReference type="Proteomes" id="UP000239759"/>
    </source>
</evidence>
<feature type="domain" description="Bacterial bifunctional deaminase-reductase C-terminal" evidence="1">
    <location>
        <begin position="5"/>
        <end position="164"/>
    </location>
</feature>
<dbReference type="PANTHER" id="PTHR38011">
    <property type="entry name" value="DIHYDROFOLATE REDUCTASE FAMILY PROTEIN (AFU_ORTHOLOGUE AFUA_8G06820)"/>
    <property type="match status" value="1"/>
</dbReference>
<dbReference type="Proteomes" id="UP000239759">
    <property type="component" value="Unassembled WGS sequence"/>
</dbReference>